<dbReference type="InterPro" id="IPR000644">
    <property type="entry name" value="CBS_dom"/>
</dbReference>
<dbReference type="PROSITE" id="PS51371">
    <property type="entry name" value="CBS"/>
    <property type="match status" value="2"/>
</dbReference>
<dbReference type="AlphaFoldDB" id="A0A517QQX6"/>
<keyword evidence="1 2" id="KW-0129">CBS domain</keyword>
<sequence>MTHNSLTARDIMTRKVISLTPDQDLFEVMSLLVKNKISGAPVVDRNGRYLGVFSEKSSISLLMDAAERGTPTNRIEAFVDTDAETVSPGTGLLTIAQMFMSAQYRRLPVLEKGRVIGLISRRDVLKAAHRFMDPVEPSDSGILYLSSTRDRSQAPVA</sequence>
<evidence type="ECO:0000313" key="5">
    <source>
        <dbReference type="Proteomes" id="UP000315724"/>
    </source>
</evidence>
<dbReference type="EMBL" id="CP036267">
    <property type="protein sequence ID" value="QDT34031.1"/>
    <property type="molecule type" value="Genomic_DNA"/>
</dbReference>
<gene>
    <name evidence="4" type="ORF">Mal48_32900</name>
</gene>
<evidence type="ECO:0000259" key="3">
    <source>
        <dbReference type="PROSITE" id="PS51371"/>
    </source>
</evidence>
<dbReference type="InterPro" id="IPR051257">
    <property type="entry name" value="Diverse_CBS-Domain"/>
</dbReference>
<keyword evidence="5" id="KW-1185">Reference proteome</keyword>
<dbReference type="Gene3D" id="3.10.580.10">
    <property type="entry name" value="CBS-domain"/>
    <property type="match status" value="1"/>
</dbReference>
<dbReference type="RefSeq" id="WP_197441741.1">
    <property type="nucleotide sequence ID" value="NZ_CP036267.1"/>
</dbReference>
<proteinExistence type="predicted"/>
<dbReference type="KEGG" id="tpol:Mal48_32900"/>
<dbReference type="InterPro" id="IPR046342">
    <property type="entry name" value="CBS_dom_sf"/>
</dbReference>
<feature type="domain" description="CBS" evidence="3">
    <location>
        <begin position="79"/>
        <end position="138"/>
    </location>
</feature>
<organism evidence="4 5">
    <name type="scientific">Thalassoglobus polymorphus</name>
    <dbReference type="NCBI Taxonomy" id="2527994"/>
    <lineage>
        <taxon>Bacteria</taxon>
        <taxon>Pseudomonadati</taxon>
        <taxon>Planctomycetota</taxon>
        <taxon>Planctomycetia</taxon>
        <taxon>Planctomycetales</taxon>
        <taxon>Planctomycetaceae</taxon>
        <taxon>Thalassoglobus</taxon>
    </lineage>
</organism>
<dbReference type="Pfam" id="PF00571">
    <property type="entry name" value="CBS"/>
    <property type="match status" value="2"/>
</dbReference>
<accession>A0A517QQX6</accession>
<dbReference type="SMART" id="SM00116">
    <property type="entry name" value="CBS"/>
    <property type="match status" value="2"/>
</dbReference>
<protein>
    <submittedName>
        <fullName evidence="4">Inosine 5'-monophosphate dehydrogenase</fullName>
    </submittedName>
</protein>
<reference evidence="4 5" key="1">
    <citation type="submission" date="2019-02" db="EMBL/GenBank/DDBJ databases">
        <title>Deep-cultivation of Planctomycetes and their phenomic and genomic characterization uncovers novel biology.</title>
        <authorList>
            <person name="Wiegand S."/>
            <person name="Jogler M."/>
            <person name="Boedeker C."/>
            <person name="Pinto D."/>
            <person name="Vollmers J."/>
            <person name="Rivas-Marin E."/>
            <person name="Kohn T."/>
            <person name="Peeters S.H."/>
            <person name="Heuer A."/>
            <person name="Rast P."/>
            <person name="Oberbeckmann S."/>
            <person name="Bunk B."/>
            <person name="Jeske O."/>
            <person name="Meyerdierks A."/>
            <person name="Storesund J.E."/>
            <person name="Kallscheuer N."/>
            <person name="Luecker S."/>
            <person name="Lage O.M."/>
            <person name="Pohl T."/>
            <person name="Merkel B.J."/>
            <person name="Hornburger P."/>
            <person name="Mueller R.-W."/>
            <person name="Bruemmer F."/>
            <person name="Labrenz M."/>
            <person name="Spormann A.M."/>
            <person name="Op den Camp H."/>
            <person name="Overmann J."/>
            <person name="Amann R."/>
            <person name="Jetten M.S.M."/>
            <person name="Mascher T."/>
            <person name="Medema M.H."/>
            <person name="Devos D.P."/>
            <person name="Kaster A.-K."/>
            <person name="Ovreas L."/>
            <person name="Rohde M."/>
            <person name="Galperin M.Y."/>
            <person name="Jogler C."/>
        </authorList>
    </citation>
    <scope>NUCLEOTIDE SEQUENCE [LARGE SCALE GENOMIC DNA]</scope>
    <source>
        <strain evidence="4 5">Mal48</strain>
    </source>
</reference>
<dbReference type="PANTHER" id="PTHR43080:SF26">
    <property type="entry name" value="REGULATORY PROTEIN"/>
    <property type="match status" value="1"/>
</dbReference>
<evidence type="ECO:0000313" key="4">
    <source>
        <dbReference type="EMBL" id="QDT34031.1"/>
    </source>
</evidence>
<name>A0A517QQX6_9PLAN</name>
<dbReference type="SUPFAM" id="SSF54631">
    <property type="entry name" value="CBS-domain pair"/>
    <property type="match status" value="1"/>
</dbReference>
<feature type="domain" description="CBS" evidence="3">
    <location>
        <begin position="12"/>
        <end position="68"/>
    </location>
</feature>
<dbReference type="Proteomes" id="UP000315724">
    <property type="component" value="Chromosome"/>
</dbReference>
<evidence type="ECO:0000256" key="2">
    <source>
        <dbReference type="PROSITE-ProRule" id="PRU00703"/>
    </source>
</evidence>
<dbReference type="PANTHER" id="PTHR43080">
    <property type="entry name" value="CBS DOMAIN-CONTAINING PROTEIN CBSX3, MITOCHONDRIAL"/>
    <property type="match status" value="1"/>
</dbReference>
<evidence type="ECO:0000256" key="1">
    <source>
        <dbReference type="ARBA" id="ARBA00023122"/>
    </source>
</evidence>